<proteinExistence type="predicted"/>
<sequence length="72" mass="7199">MGAEAGVGTAATDGTGRAGMLSAVGAETQVESPLFIASAQPPEPRTRPCAPDALDMEAVVVMPVMPGEDEDA</sequence>
<evidence type="ECO:0000313" key="1">
    <source>
        <dbReference type="EMBL" id="SDS58938.1"/>
    </source>
</evidence>
<gene>
    <name evidence="1" type="ORF">SAMN04489752_2041</name>
</gene>
<evidence type="ECO:0000313" key="2">
    <source>
        <dbReference type="Proteomes" id="UP000199597"/>
    </source>
</evidence>
<keyword evidence="2" id="KW-1185">Reference proteome</keyword>
<dbReference type="AlphaFoldDB" id="A0A1H1TFH3"/>
<dbReference type="OrthoDB" id="5192872at2"/>
<dbReference type="Proteomes" id="UP000199597">
    <property type="component" value="Chromosome I"/>
</dbReference>
<dbReference type="STRING" id="1136497.SAMN04489752_2041"/>
<organism evidence="1 2">
    <name type="scientific">Brevibacterium siliguriense</name>
    <dbReference type="NCBI Taxonomy" id="1136497"/>
    <lineage>
        <taxon>Bacteria</taxon>
        <taxon>Bacillati</taxon>
        <taxon>Actinomycetota</taxon>
        <taxon>Actinomycetes</taxon>
        <taxon>Micrococcales</taxon>
        <taxon>Brevibacteriaceae</taxon>
        <taxon>Brevibacterium</taxon>
    </lineage>
</organism>
<accession>A0A1H1TFH3</accession>
<protein>
    <submittedName>
        <fullName evidence="1">Uncharacterized protein</fullName>
    </submittedName>
</protein>
<dbReference type="EMBL" id="LT629766">
    <property type="protein sequence ID" value="SDS58938.1"/>
    <property type="molecule type" value="Genomic_DNA"/>
</dbReference>
<reference evidence="2" key="1">
    <citation type="submission" date="2016-10" db="EMBL/GenBank/DDBJ databases">
        <authorList>
            <person name="Varghese N."/>
            <person name="Submissions S."/>
        </authorList>
    </citation>
    <scope>NUCLEOTIDE SEQUENCE [LARGE SCALE GENOMIC DNA]</scope>
    <source>
        <strain evidence="2">DSM 23676</strain>
    </source>
</reference>
<name>A0A1H1TFH3_9MICO</name>